<dbReference type="Gene3D" id="3.40.50.620">
    <property type="entry name" value="HUPs"/>
    <property type="match status" value="2"/>
</dbReference>
<proteinExistence type="inferred from homology"/>
<dbReference type="RefSeq" id="WP_111498921.1">
    <property type="nucleotide sequence ID" value="NZ_QKYN01000008.1"/>
</dbReference>
<evidence type="ECO:0000259" key="2">
    <source>
        <dbReference type="Pfam" id="PF00582"/>
    </source>
</evidence>
<evidence type="ECO:0000313" key="3">
    <source>
        <dbReference type="EMBL" id="RAG87308.1"/>
    </source>
</evidence>
<gene>
    <name evidence="3" type="ORF">DN069_01915</name>
</gene>
<dbReference type="PRINTS" id="PR01438">
    <property type="entry name" value="UNVRSLSTRESS"/>
</dbReference>
<dbReference type="EMBL" id="QKYN01000008">
    <property type="protein sequence ID" value="RAG87308.1"/>
    <property type="molecule type" value="Genomic_DNA"/>
</dbReference>
<dbReference type="PANTHER" id="PTHR46268">
    <property type="entry name" value="STRESS RESPONSE PROTEIN NHAX"/>
    <property type="match status" value="1"/>
</dbReference>
<feature type="domain" description="UspA" evidence="2">
    <location>
        <begin position="8"/>
        <end position="144"/>
    </location>
</feature>
<accession>A0A2X0JHZ8</accession>
<dbReference type="Pfam" id="PF00582">
    <property type="entry name" value="Usp"/>
    <property type="match status" value="2"/>
</dbReference>
<reference evidence="3 4" key="1">
    <citation type="submission" date="2018-06" db="EMBL/GenBank/DDBJ databases">
        <title>Streptacidiphilus pinicola sp. nov., isolated from pine grove soil.</title>
        <authorList>
            <person name="Roh S.G."/>
            <person name="Park S."/>
            <person name="Kim M.-K."/>
            <person name="Yun B.-R."/>
            <person name="Park J."/>
            <person name="Kim M.J."/>
            <person name="Kim Y.S."/>
            <person name="Kim S.B."/>
        </authorList>
    </citation>
    <scope>NUCLEOTIDE SEQUENCE [LARGE SCALE GENOMIC DNA]</scope>
    <source>
        <strain evidence="3 4">MMS16-CNU450</strain>
    </source>
</reference>
<organism evidence="3 4">
    <name type="scientific">Streptacidiphilus pinicola</name>
    <dbReference type="NCBI Taxonomy" id="2219663"/>
    <lineage>
        <taxon>Bacteria</taxon>
        <taxon>Bacillati</taxon>
        <taxon>Actinomycetota</taxon>
        <taxon>Actinomycetes</taxon>
        <taxon>Kitasatosporales</taxon>
        <taxon>Streptomycetaceae</taxon>
        <taxon>Streptacidiphilus</taxon>
    </lineage>
</organism>
<name>A0A2X0JHZ8_9ACTN</name>
<comment type="caution">
    <text evidence="3">The sequence shown here is derived from an EMBL/GenBank/DDBJ whole genome shotgun (WGS) entry which is preliminary data.</text>
</comment>
<dbReference type="OrthoDB" id="3871731at2"/>
<evidence type="ECO:0000313" key="4">
    <source>
        <dbReference type="Proteomes" id="UP000248889"/>
    </source>
</evidence>
<dbReference type="AlphaFoldDB" id="A0A2X0JHZ8"/>
<protein>
    <recommendedName>
        <fullName evidence="2">UspA domain-containing protein</fullName>
    </recommendedName>
</protein>
<comment type="similarity">
    <text evidence="1">Belongs to the universal stress protein A family.</text>
</comment>
<dbReference type="CDD" id="cd00293">
    <property type="entry name" value="USP-like"/>
    <property type="match status" value="1"/>
</dbReference>
<evidence type="ECO:0000256" key="1">
    <source>
        <dbReference type="ARBA" id="ARBA00008791"/>
    </source>
</evidence>
<sequence>MNSSPTEAVVVGLDTSDNARVALEWASDEAHLRGTVLRIGHAWSMQAYRLPEAYKPDMVEDVRKAAWDLLESAARDMRRRHRDLKVEPELIDEAAVEGLLRMASSGASLLVTGRRGQNAFLTFLLGSVSEGVAAHTPVPAVLVPVEGAPDQGGPVVVGVAPGEPEPVDFAFAEAERRGVPLRVIRSWMYPQVFPGHVVVPPQDQAQRNADETLELEQLLAPSRAAHPGVEVVLQVGLGLAEEEIVNASKDACLVVVGAHRKHTQHFSLPIGRVPHRVLHLAHAPVAVVPH</sequence>
<dbReference type="SUPFAM" id="SSF52402">
    <property type="entry name" value="Adenine nucleotide alpha hydrolases-like"/>
    <property type="match status" value="2"/>
</dbReference>
<keyword evidence="4" id="KW-1185">Reference proteome</keyword>
<dbReference type="Proteomes" id="UP000248889">
    <property type="component" value="Unassembled WGS sequence"/>
</dbReference>
<dbReference type="InterPro" id="IPR006016">
    <property type="entry name" value="UspA"/>
</dbReference>
<dbReference type="InterPro" id="IPR014729">
    <property type="entry name" value="Rossmann-like_a/b/a_fold"/>
</dbReference>
<dbReference type="InterPro" id="IPR006015">
    <property type="entry name" value="Universal_stress_UspA"/>
</dbReference>
<dbReference type="PANTHER" id="PTHR46268:SF6">
    <property type="entry name" value="UNIVERSAL STRESS PROTEIN UP12"/>
    <property type="match status" value="1"/>
</dbReference>
<feature type="domain" description="UspA" evidence="2">
    <location>
        <begin position="157"/>
        <end position="289"/>
    </location>
</feature>